<dbReference type="FunFam" id="3.40.850.10:FF:000019">
    <property type="entry name" value="Kinesin-like protein KIN-5D"/>
    <property type="match status" value="1"/>
</dbReference>
<dbReference type="GO" id="GO:0051231">
    <property type="term" value="P:spindle elongation"/>
    <property type="evidence" value="ECO:0007669"/>
    <property type="project" value="TreeGrafter"/>
</dbReference>
<evidence type="ECO:0000256" key="6">
    <source>
        <dbReference type="ARBA" id="ARBA00023175"/>
    </source>
</evidence>
<dbReference type="PANTHER" id="PTHR47970:SF12">
    <property type="entry name" value="KINESIN FAMILY MEMBER 11"/>
    <property type="match status" value="1"/>
</dbReference>
<evidence type="ECO:0000256" key="1">
    <source>
        <dbReference type="ARBA" id="ARBA00004245"/>
    </source>
</evidence>
<dbReference type="GO" id="GO:0005634">
    <property type="term" value="C:nucleus"/>
    <property type="evidence" value="ECO:0007669"/>
    <property type="project" value="TreeGrafter"/>
</dbReference>
<dbReference type="PRINTS" id="PR00380">
    <property type="entry name" value="KINESINHEAVY"/>
</dbReference>
<proteinExistence type="inferred from homology"/>
<dbReference type="EMBL" id="JARK01001475">
    <property type="protein sequence ID" value="EYB97560.1"/>
    <property type="molecule type" value="Genomic_DNA"/>
</dbReference>
<evidence type="ECO:0000256" key="7">
    <source>
        <dbReference type="ARBA" id="ARBA00023212"/>
    </source>
</evidence>
<evidence type="ECO:0000256" key="5">
    <source>
        <dbReference type="ARBA" id="ARBA00022840"/>
    </source>
</evidence>
<evidence type="ECO:0000256" key="8">
    <source>
        <dbReference type="ARBA" id="ARBA00034704"/>
    </source>
</evidence>
<keyword evidence="2" id="KW-0963">Cytoplasm</keyword>
<dbReference type="OrthoDB" id="3176171at2759"/>
<dbReference type="PROSITE" id="PS00411">
    <property type="entry name" value="KINESIN_MOTOR_1"/>
    <property type="match status" value="1"/>
</dbReference>
<keyword evidence="4 9" id="KW-0547">Nucleotide-binding</keyword>
<keyword evidence="6 9" id="KW-0505">Motor protein</keyword>
<evidence type="ECO:0000259" key="13">
    <source>
        <dbReference type="PROSITE" id="PS50067"/>
    </source>
</evidence>
<dbReference type="InterPro" id="IPR019821">
    <property type="entry name" value="Kinesin_motor_CS"/>
</dbReference>
<dbReference type="GO" id="GO:0008017">
    <property type="term" value="F:microtubule binding"/>
    <property type="evidence" value="ECO:0007669"/>
    <property type="project" value="InterPro"/>
</dbReference>
<evidence type="ECO:0000256" key="12">
    <source>
        <dbReference type="SAM" id="MobiDB-lite"/>
    </source>
</evidence>
<dbReference type="GO" id="GO:0005524">
    <property type="term" value="F:ATP binding"/>
    <property type="evidence" value="ECO:0007669"/>
    <property type="project" value="UniProtKB-UniRule"/>
</dbReference>
<evidence type="ECO:0000256" key="10">
    <source>
        <dbReference type="RuleBase" id="RU000394"/>
    </source>
</evidence>
<keyword evidence="3 10" id="KW-0493">Microtubule</keyword>
<dbReference type="SUPFAM" id="SSF52540">
    <property type="entry name" value="P-loop containing nucleoside triphosphate hydrolases"/>
    <property type="match status" value="1"/>
</dbReference>
<protein>
    <recommendedName>
        <fullName evidence="10">Kinesin-like protein</fullName>
    </recommendedName>
</protein>
<evidence type="ECO:0000313" key="14">
    <source>
        <dbReference type="EMBL" id="EYB97560.1"/>
    </source>
</evidence>
<dbReference type="InterPro" id="IPR047149">
    <property type="entry name" value="KIF11-like"/>
</dbReference>
<dbReference type="GO" id="GO:0008574">
    <property type="term" value="F:plus-end-directed microtubule motor activity"/>
    <property type="evidence" value="ECO:0007669"/>
    <property type="project" value="TreeGrafter"/>
</dbReference>
<evidence type="ECO:0000256" key="4">
    <source>
        <dbReference type="ARBA" id="ARBA00022741"/>
    </source>
</evidence>
<dbReference type="STRING" id="53326.A0A016T4D0"/>
<dbReference type="AlphaFoldDB" id="A0A016T4D0"/>
<evidence type="ECO:0000256" key="11">
    <source>
        <dbReference type="SAM" id="Coils"/>
    </source>
</evidence>
<organism evidence="14 15">
    <name type="scientific">Ancylostoma ceylanicum</name>
    <dbReference type="NCBI Taxonomy" id="53326"/>
    <lineage>
        <taxon>Eukaryota</taxon>
        <taxon>Metazoa</taxon>
        <taxon>Ecdysozoa</taxon>
        <taxon>Nematoda</taxon>
        <taxon>Chromadorea</taxon>
        <taxon>Rhabditida</taxon>
        <taxon>Rhabditina</taxon>
        <taxon>Rhabditomorpha</taxon>
        <taxon>Strongyloidea</taxon>
        <taxon>Ancylostomatidae</taxon>
        <taxon>Ancylostomatinae</taxon>
        <taxon>Ancylostoma</taxon>
    </lineage>
</organism>
<keyword evidence="5 9" id="KW-0067">ATP-binding</keyword>
<dbReference type="Proteomes" id="UP000024635">
    <property type="component" value="Unassembled WGS sequence"/>
</dbReference>
<evidence type="ECO:0000256" key="9">
    <source>
        <dbReference type="PROSITE-ProRule" id="PRU00283"/>
    </source>
</evidence>
<dbReference type="SMART" id="SM00129">
    <property type="entry name" value="KISc"/>
    <property type="match status" value="1"/>
</dbReference>
<dbReference type="GO" id="GO:0090307">
    <property type="term" value="P:mitotic spindle assembly"/>
    <property type="evidence" value="ECO:0007669"/>
    <property type="project" value="TreeGrafter"/>
</dbReference>
<dbReference type="GO" id="GO:0007018">
    <property type="term" value="P:microtubule-based movement"/>
    <property type="evidence" value="ECO:0007669"/>
    <property type="project" value="InterPro"/>
</dbReference>
<keyword evidence="11" id="KW-0175">Coiled coil</keyword>
<dbReference type="InterPro" id="IPR027417">
    <property type="entry name" value="P-loop_NTPase"/>
</dbReference>
<dbReference type="GO" id="GO:0072686">
    <property type="term" value="C:mitotic spindle"/>
    <property type="evidence" value="ECO:0007669"/>
    <property type="project" value="TreeGrafter"/>
</dbReference>
<feature type="coiled-coil region" evidence="11">
    <location>
        <begin position="766"/>
        <end position="801"/>
    </location>
</feature>
<dbReference type="Pfam" id="PF00225">
    <property type="entry name" value="Kinesin"/>
    <property type="match status" value="1"/>
</dbReference>
<evidence type="ECO:0000313" key="15">
    <source>
        <dbReference type="Proteomes" id="UP000024635"/>
    </source>
</evidence>
<keyword evidence="15" id="KW-1185">Reference proteome</keyword>
<dbReference type="PROSITE" id="PS50067">
    <property type="entry name" value="KINESIN_MOTOR_2"/>
    <property type="match status" value="1"/>
</dbReference>
<dbReference type="Gene3D" id="3.40.850.10">
    <property type="entry name" value="Kinesin motor domain"/>
    <property type="match status" value="1"/>
</dbReference>
<comment type="subcellular location">
    <subcellularLocation>
        <location evidence="1">Cytoplasm</location>
        <location evidence="1">Cytoskeleton</location>
    </subcellularLocation>
</comment>
<dbReference type="InterPro" id="IPR001752">
    <property type="entry name" value="Kinesin_motor_dom"/>
</dbReference>
<dbReference type="GO" id="GO:0005876">
    <property type="term" value="C:spindle microtubule"/>
    <property type="evidence" value="ECO:0007669"/>
    <property type="project" value="TreeGrafter"/>
</dbReference>
<feature type="coiled-coil region" evidence="11">
    <location>
        <begin position="298"/>
        <end position="404"/>
    </location>
</feature>
<sequence length="938" mass="106203">MVYGPSTTQERVYAEMVSPQVDRVLAGYNCTLFAYGQTGTGKTYTMEGGSGEHNSYKEDPTTGIIPRAVEHIFEELEKSNTEEYSVRVSYLELYNEELYDLLAPTSDDRERLRIFDDPSKKGMVVISGAEEIPVKDRAEVYRLLKRGAEKRTTAATLMNMHSSRSHSIFTVSVVIRENTPNGEELVKQGKLNLVDLAGSEHIGRSGAEGKRAKEAGNINQSLLTLGRVITALTTSAPHVPYRESKLTRLLQDSLGGATITSIIATLSPASTNYEETISTLEYAARAKSIKNHPECNQKLSRKALLKEYNEEIERLRRDLRTAREKNGIFLSTESYEGMEKEIAEKTEKLIELEGQLDVAVGKLQKFLEDQEIMDEQYRELYHRNKRLESKLQQRIDELDDVKKDLAVTTDRLTATKGACEEIHGVAKKLSEELKGTREVVFDQQLEMEDWWNKVESLLQLISQNKQLAVATRSKVIPEVNDCCTVLSRFLATCAEHRNDLNKDIEAGLSKIEDYLTQSKNAVENEDKTLQRTIAESEKLCQSFVPRIIELSHDSQSNVQKILTSQIQELNAMAEEVSMLFAAVKDEAMALSKTMEELRKESQFMLDQRREIIDEDRLQRRNAIAALRKQQEKTSKITELAHAIIAECSQHQAENQDILESMESHDQSVLDKNVAQMEVWESTFQGQEDIAVEALDSLNEANEKAAKVTKENISSVTCALKETCSKVTDIDNEIQEEANGFMAKSTSINKTGYDDMKAIMDSIDRLCDDLRRVKVETENKRLAAQKEEAKREQNIVQEVRDRIGVINRDVSDMVDKYWLDPLPTGETPARVHREIAGDNDIPRVRRLDSILKSNGFVVEVPLLLLARVIEFLLRNIAFLQTPKRKSSLRTRESLLEVQNVCLSPDTLAANRRARLDDISEESHSTGNQTRERSRSDAEN</sequence>
<accession>A0A016T4D0</accession>
<feature type="coiled-coil region" evidence="11">
    <location>
        <begin position="580"/>
        <end position="614"/>
    </location>
</feature>
<comment type="similarity">
    <text evidence="8">Belongs to the TRAFAC class myosin-kinesin ATPase superfamily. Kinesin family. KIN-5/BimC subfamily.</text>
</comment>
<feature type="region of interest" description="Disordered" evidence="12">
    <location>
        <begin position="914"/>
        <end position="938"/>
    </location>
</feature>
<reference evidence="15" key="1">
    <citation type="journal article" date="2015" name="Nat. Genet.">
        <title>The genome and transcriptome of the zoonotic hookworm Ancylostoma ceylanicum identify infection-specific gene families.</title>
        <authorList>
            <person name="Schwarz E.M."/>
            <person name="Hu Y."/>
            <person name="Antoshechkin I."/>
            <person name="Miller M.M."/>
            <person name="Sternberg P.W."/>
            <person name="Aroian R.V."/>
        </authorList>
    </citation>
    <scope>NUCLEOTIDE SEQUENCE</scope>
    <source>
        <strain evidence="15">HY135</strain>
    </source>
</reference>
<name>A0A016T4D0_9BILA</name>
<dbReference type="InterPro" id="IPR036961">
    <property type="entry name" value="Kinesin_motor_dom_sf"/>
</dbReference>
<keyword evidence="7" id="KW-0206">Cytoskeleton</keyword>
<comment type="caution">
    <text evidence="14">The sequence shown here is derived from an EMBL/GenBank/DDBJ whole genome shotgun (WGS) entry which is preliminary data.</text>
</comment>
<feature type="domain" description="Kinesin motor" evidence="13">
    <location>
        <begin position="1"/>
        <end position="289"/>
    </location>
</feature>
<evidence type="ECO:0000256" key="2">
    <source>
        <dbReference type="ARBA" id="ARBA00022490"/>
    </source>
</evidence>
<dbReference type="PANTHER" id="PTHR47970">
    <property type="entry name" value="KINESIN-LIKE PROTEIN KIF11"/>
    <property type="match status" value="1"/>
</dbReference>
<gene>
    <name evidence="14" type="primary">Acey_s0139.g2097</name>
    <name evidence="14" type="synonym">Acey-bmk-1</name>
    <name evidence="14" type="ORF">Y032_0139g2097</name>
</gene>
<evidence type="ECO:0000256" key="3">
    <source>
        <dbReference type="ARBA" id="ARBA00022701"/>
    </source>
</evidence>
<feature type="binding site" evidence="9">
    <location>
        <begin position="36"/>
        <end position="43"/>
    </location>
    <ligand>
        <name>ATP</name>
        <dbReference type="ChEBI" id="CHEBI:30616"/>
    </ligand>
</feature>